<evidence type="ECO:0000256" key="1">
    <source>
        <dbReference type="ARBA" id="ARBA00044777"/>
    </source>
</evidence>
<dbReference type="PANTHER" id="PTHR33969:SF2">
    <property type="entry name" value="SEGREGATION AND CONDENSATION PROTEIN A"/>
    <property type="match status" value="1"/>
</dbReference>
<proteinExistence type="predicted"/>
<dbReference type="Proteomes" id="UP000595564">
    <property type="component" value="Chromosome"/>
</dbReference>
<dbReference type="InterPro" id="IPR023093">
    <property type="entry name" value="ScpA-like_C"/>
</dbReference>
<dbReference type="Pfam" id="PF02616">
    <property type="entry name" value="SMC_ScpA"/>
    <property type="match status" value="1"/>
</dbReference>
<dbReference type="KEGG" id="thyd:TTHT_1776"/>
<sequence>MDNFENFEIQLENFTGPLDLLLQLLRKNKLEISEVSIAEITEKYSKILNKMQEMNLDIAGDYFVMASTLMLMKAKSLIPREKEAFEEMKEELIFKLEEYEKITKQASILSENLNRRQKMFERGFKEDFVSKERPLIVSENGAFLLANLYANILRRLKALEPDIVRKAKYSMRQVVSAIYEIFKNRKKTRFYEIVKGKDRTYVVYSFTSILELIKEHILKSVQTSTFSEIILIRDKNYSYKERDRIISRYE</sequence>
<evidence type="ECO:0000313" key="3">
    <source>
        <dbReference type="Proteomes" id="UP000595564"/>
    </source>
</evidence>
<evidence type="ECO:0000313" key="2">
    <source>
        <dbReference type="EMBL" id="BBB33241.1"/>
    </source>
</evidence>
<name>A0A7R6SZ39_9BACT</name>
<dbReference type="PANTHER" id="PTHR33969">
    <property type="entry name" value="SEGREGATION AND CONDENSATION PROTEIN A"/>
    <property type="match status" value="1"/>
</dbReference>
<dbReference type="EMBL" id="AP017470">
    <property type="protein sequence ID" value="BBB33241.1"/>
    <property type="molecule type" value="Genomic_DNA"/>
</dbReference>
<keyword evidence="3" id="KW-1185">Reference proteome</keyword>
<reference evidence="2 3" key="1">
    <citation type="journal article" date="2012" name="Extremophiles">
        <title>Thermotomaculum hydrothermale gen. nov., sp. nov., a novel heterotrophic thermophile within the phylum Acidobacteria from a deep-sea hydrothermal vent chimney in the Southern Okinawa Trough.</title>
        <authorList>
            <person name="Izumi H."/>
            <person name="Nunoura T."/>
            <person name="Miyazaki M."/>
            <person name="Mino S."/>
            <person name="Toki T."/>
            <person name="Takai K."/>
            <person name="Sako Y."/>
            <person name="Sawabe T."/>
            <person name="Nakagawa S."/>
        </authorList>
    </citation>
    <scope>NUCLEOTIDE SEQUENCE [LARGE SCALE GENOMIC DNA]</scope>
    <source>
        <strain evidence="2 3">AC55</strain>
    </source>
</reference>
<organism evidence="2 3">
    <name type="scientific">Thermotomaculum hydrothermale</name>
    <dbReference type="NCBI Taxonomy" id="981385"/>
    <lineage>
        <taxon>Bacteria</taxon>
        <taxon>Pseudomonadati</taxon>
        <taxon>Acidobacteriota</taxon>
        <taxon>Holophagae</taxon>
        <taxon>Thermotomaculales</taxon>
        <taxon>Thermotomaculaceae</taxon>
        <taxon>Thermotomaculum</taxon>
    </lineage>
</organism>
<dbReference type="InterPro" id="IPR003768">
    <property type="entry name" value="ScpA"/>
</dbReference>
<dbReference type="Gene3D" id="6.10.250.2410">
    <property type="match status" value="1"/>
</dbReference>
<dbReference type="Gene3D" id="1.10.10.580">
    <property type="entry name" value="Structural maintenance of chromosome 1. Chain E"/>
    <property type="match status" value="1"/>
</dbReference>
<dbReference type="AlphaFoldDB" id="A0A7R6SZ39"/>
<gene>
    <name evidence="2" type="primary">scpA</name>
    <name evidence="2" type="ORF">TTHT_1776</name>
</gene>
<protein>
    <recommendedName>
        <fullName evidence="1">Segregation and condensation protein A</fullName>
    </recommendedName>
</protein>
<dbReference type="RefSeq" id="WP_201327546.1">
    <property type="nucleotide sequence ID" value="NZ_AP017470.1"/>
</dbReference>
<accession>A0A7R6SZ39</accession>